<feature type="compositionally biased region" description="Polar residues" evidence="2">
    <location>
        <begin position="165"/>
        <end position="178"/>
    </location>
</feature>
<evidence type="ECO:0000313" key="7">
    <source>
        <dbReference type="Xenbase" id="XB-GENE-6487393"/>
    </source>
</evidence>
<dbReference type="OMA" id="KEENQKX"/>
<feature type="region of interest" description="Disordered" evidence="2">
    <location>
        <begin position="800"/>
        <end position="852"/>
    </location>
</feature>
<dbReference type="CTD" id="108717887"/>
<feature type="region of interest" description="Disordered" evidence="2">
    <location>
        <begin position="1"/>
        <end position="198"/>
    </location>
</feature>
<comment type="similarity">
    <text evidence="1">Belongs to the BCLAF1/THRAP3 family.</text>
</comment>
<dbReference type="GO" id="GO:0003712">
    <property type="term" value="F:transcription coregulator activity"/>
    <property type="evidence" value="ECO:0000318"/>
    <property type="project" value="GO_Central"/>
</dbReference>
<dbReference type="KEGG" id="xla:108717887"/>
<dbReference type="Pfam" id="PF15440">
    <property type="entry name" value="THRAP3_BCLAF1"/>
    <property type="match status" value="1"/>
</dbReference>
<evidence type="ECO:0000256" key="1">
    <source>
        <dbReference type="ARBA" id="ARBA00006481"/>
    </source>
</evidence>
<evidence type="ECO:0000256" key="2">
    <source>
        <dbReference type="SAM" id="MobiDB-lite"/>
    </source>
</evidence>
<dbReference type="GO" id="GO:0016592">
    <property type="term" value="C:mediator complex"/>
    <property type="evidence" value="ECO:0000318"/>
    <property type="project" value="GO_Central"/>
</dbReference>
<dbReference type="Xenbase" id="XB-GENE-6487393">
    <property type="gene designation" value="bclaf1.S"/>
</dbReference>
<dbReference type="InterPro" id="IPR029199">
    <property type="entry name" value="THRAP3_BCLAF1"/>
</dbReference>
<feature type="compositionally biased region" description="Basic and acidic residues" evidence="2">
    <location>
        <begin position="701"/>
        <end position="722"/>
    </location>
</feature>
<feature type="region of interest" description="Disordered" evidence="2">
    <location>
        <begin position="748"/>
        <end position="778"/>
    </location>
</feature>
<protein>
    <submittedName>
        <fullName evidence="4 5">Bcl-2-associated transcription factor 1 isoform X1</fullName>
    </submittedName>
</protein>
<feature type="compositionally biased region" description="Polar residues" evidence="2">
    <location>
        <begin position="754"/>
        <end position="765"/>
    </location>
</feature>
<feature type="compositionally biased region" description="Basic and acidic residues" evidence="2">
    <location>
        <begin position="825"/>
        <end position="834"/>
    </location>
</feature>
<dbReference type="STRING" id="8355.A0A1L8G2E3"/>
<dbReference type="Bgee" id="108717887">
    <property type="expression patterns" value="Expressed in egg cell and 19 other cell types or tissues"/>
</dbReference>
<accession>A0A1L8G2E3</accession>
<evidence type="ECO:0000313" key="6">
    <source>
        <dbReference type="RefSeq" id="XP_041420458.1"/>
    </source>
</evidence>
<dbReference type="AlphaFoldDB" id="A0A1L8G2E3"/>
<dbReference type="RefSeq" id="XP_041420458.1">
    <property type="nucleotide sequence ID" value="XM_041564524.1"/>
</dbReference>
<feature type="compositionally biased region" description="Low complexity" evidence="2">
    <location>
        <begin position="131"/>
        <end position="151"/>
    </location>
</feature>
<feature type="region of interest" description="Disordered" evidence="2">
    <location>
        <begin position="626"/>
        <end position="675"/>
    </location>
</feature>
<feature type="compositionally biased region" description="Polar residues" evidence="2">
    <location>
        <begin position="231"/>
        <end position="247"/>
    </location>
</feature>
<dbReference type="GO" id="GO:0045944">
    <property type="term" value="P:positive regulation of transcription by RNA polymerase II"/>
    <property type="evidence" value="ECO:0000318"/>
    <property type="project" value="GO_Central"/>
</dbReference>
<keyword evidence="3" id="KW-1185">Reference proteome</keyword>
<dbReference type="GO" id="GO:0003677">
    <property type="term" value="F:DNA binding"/>
    <property type="evidence" value="ECO:0000318"/>
    <property type="project" value="GO_Central"/>
</dbReference>
<dbReference type="Proteomes" id="UP000186698">
    <property type="component" value="Chromosome 5S"/>
</dbReference>
<evidence type="ECO:0000313" key="4">
    <source>
        <dbReference type="RefSeq" id="XP_018120809.1"/>
    </source>
</evidence>
<feature type="compositionally biased region" description="Low complexity" evidence="2">
    <location>
        <begin position="69"/>
        <end position="78"/>
    </location>
</feature>
<feature type="compositionally biased region" description="Low complexity" evidence="2">
    <location>
        <begin position="1"/>
        <end position="18"/>
    </location>
</feature>
<gene>
    <name evidence="4 5 6 7" type="primary">bclaf1.S</name>
</gene>
<dbReference type="PANTHER" id="PTHR15268:SF4">
    <property type="entry name" value="BCL-2-ASSOCIATED TRANSCRIPTION FACTOR 1"/>
    <property type="match status" value="1"/>
</dbReference>
<dbReference type="GeneID" id="108717887"/>
<feature type="compositionally biased region" description="Basic residues" evidence="2">
    <location>
        <begin position="19"/>
        <end position="44"/>
    </location>
</feature>
<feature type="region of interest" description="Disordered" evidence="2">
    <location>
        <begin position="687"/>
        <end position="735"/>
    </location>
</feature>
<sequence>MGRSKSPSHSSRSNSRSHSSARSRSQPRRKRYSSRSRSRTYSRSRSRERVYNRDFRRDYRNNRGIRSPYGFRGRTRGYYQGGGRYYRGGYRPMWNRRYSRSPRRDRSRSRSPKRRSVSSPRSRSRSRRSYKSSPSQRSSSSHSSSQYSKSPVIKIHTTQDKQGQKTESYNQSESPPNKSSDEQKDAFDPSEPLDELGSRSAFPVITVVRCTKDTLSQNIHSIDHSPEISASRGNGSNRYSPSQNSPLQIIPCKSPAKSVLTQNPLEESHSRYSFYADATEEHTNDTKFFNRFTDEENKLFPIEKSANKEKGTCKEKATDKTKKGGSIVWDEQVALDYFLEKEPGNSQFLTNSESDDLEEPEDYRQFRKSVLADQGKGLSSVSSWNYEEEDSKYKTKGLTRVSKEGEKFKDIKGSKSGEQIAKEKHKVAQSHTIKKVAQRHTIKKDTLSPDQLKLEKTKDIFSYSLSLHSSNVKEKIIFREESPVRMRIVATESLLPEVKLRIITVPLDDCRAPCLDDRLLGSTLIHSVKKVQDFRTIFDHLKVSFTSKTSPESYMNHVVSLVHHVKEHYFKGCGKTLNERFTDYQKDTVDHVSHLKRPEIHRVIDIFPYIPKYRMEDEDKAIKKETAKVEKKQKSSLSDQRGEVHRKKEHGKERVDLASSRESSSSQKKEKTQKEFKEFKIFKEECKRKKDLEPPHSPSSGEEKDLTKVSEEEFKDPPETKEYPGYTGIGRSRGTLQFRIRGRGRARGVFAGASTGTVNTNTTFQKRPKEEEWDPEYTPKSKKYFLHDDRDDGVDYWAKRGRSRGNFQRGRSRFPFKKSGSSPKWTHDKYQMDEHLEDEDETMEDRNKEEKD</sequence>
<dbReference type="PANTHER" id="PTHR15268">
    <property type="entry name" value="THRAP3/BCLAF1"/>
    <property type="match status" value="1"/>
</dbReference>
<evidence type="ECO:0000313" key="5">
    <source>
        <dbReference type="RefSeq" id="XP_018120810.1"/>
    </source>
</evidence>
<dbReference type="RefSeq" id="XP_018120809.1">
    <property type="nucleotide sequence ID" value="XM_018265320.2"/>
</dbReference>
<dbReference type="RefSeq" id="XP_018120810.1">
    <property type="nucleotide sequence ID" value="XM_018265321.2"/>
</dbReference>
<feature type="compositionally biased region" description="Basic residues" evidence="2">
    <location>
        <begin position="97"/>
        <end position="130"/>
    </location>
</feature>
<evidence type="ECO:0000313" key="3">
    <source>
        <dbReference type="Proteomes" id="UP000186698"/>
    </source>
</evidence>
<feature type="compositionally biased region" description="Basic and acidic residues" evidence="2">
    <location>
        <begin position="45"/>
        <end position="61"/>
    </location>
</feature>
<dbReference type="PaxDb" id="8355-A0A1L8G2E3"/>
<dbReference type="OrthoDB" id="9948513at2759"/>
<organism evidence="4">
    <name type="scientific">Xenopus laevis</name>
    <name type="common">African clawed frog</name>
    <dbReference type="NCBI Taxonomy" id="8355"/>
    <lineage>
        <taxon>Eukaryota</taxon>
        <taxon>Metazoa</taxon>
        <taxon>Chordata</taxon>
        <taxon>Craniata</taxon>
        <taxon>Vertebrata</taxon>
        <taxon>Euteleostomi</taxon>
        <taxon>Amphibia</taxon>
        <taxon>Batrachia</taxon>
        <taxon>Anura</taxon>
        <taxon>Pipoidea</taxon>
        <taxon>Pipidae</taxon>
        <taxon>Xenopodinae</taxon>
        <taxon>Xenopus</taxon>
        <taxon>Xenopus</taxon>
    </lineage>
</organism>
<proteinExistence type="inferred from homology"/>
<feature type="region of interest" description="Disordered" evidence="2">
    <location>
        <begin position="218"/>
        <end position="250"/>
    </location>
</feature>
<name>A0A1L8G2E3_XENLA</name>
<dbReference type="AGR" id="Xenbase:XB-GENE-6487393"/>
<reference evidence="4 5" key="1">
    <citation type="submission" date="2022-04" db="UniProtKB">
        <authorList>
            <consortium name="RefSeq"/>
        </authorList>
    </citation>
    <scope>IDENTIFICATION</scope>
    <source>
        <strain evidence="4 5">J_2021</strain>
        <tissue evidence="4 5">Erythrocytes</tissue>
    </source>
</reference>